<protein>
    <submittedName>
        <fullName evidence="8">Cytochrome c biogenesis protein ResB</fullName>
    </submittedName>
</protein>
<gene>
    <name evidence="8" type="ORF">U5817_01460</name>
</gene>
<evidence type="ECO:0000313" key="8">
    <source>
        <dbReference type="EMBL" id="WRL46740.1"/>
    </source>
</evidence>
<feature type="transmembrane region" description="Helical" evidence="6">
    <location>
        <begin position="307"/>
        <end position="327"/>
    </location>
</feature>
<sequence length="336" mass="37328">MLSVVKEERAARRAAGARLLRLAASLRLTLALIALLGFGVAFAYLREDARTWPLVVPLILLAFNLLAAVLTNGVFRRQTALLVFHLALIVLLLLVAAGRLSYLTGYVGVTEGVPFDGTLAESQRGPLHAGDIAQVRFVNKGFSIDYAPGLQRGATRNAVAWSEGNGRWHEEMIGDQTPLVLSGYRFYTTFNKGFAPTFLWRDAHGNDFLGSVQLPPYPLKEYSQAAAWSPPGSTLSIWVMLDIDEVLLDPAEHTSFRLPERYKLIVRIGDDRHELRPGDSLQTAEGTLEFEGLRNWMGYRVFYDWTLPWLLAACAVAVASLGAHFWLKFSARPWDA</sequence>
<reference evidence="8 9" key="1">
    <citation type="submission" date="2023-12" db="EMBL/GenBank/DDBJ databases">
        <title>A. evansii MAY27, complete genome.</title>
        <authorList>
            <person name="Wang Y."/>
        </authorList>
    </citation>
    <scope>NUCLEOTIDE SEQUENCE [LARGE SCALE GENOMIC DNA]</scope>
    <source>
        <strain evidence="8 9">MAY27</strain>
    </source>
</reference>
<accession>A0ABZ1ALJ7</accession>
<feature type="transmembrane region" description="Helical" evidence="6">
    <location>
        <begin position="20"/>
        <end position="45"/>
    </location>
</feature>
<evidence type="ECO:0000259" key="7">
    <source>
        <dbReference type="Pfam" id="PF05140"/>
    </source>
</evidence>
<keyword evidence="5 6" id="KW-0472">Membrane</keyword>
<evidence type="ECO:0000313" key="9">
    <source>
        <dbReference type="Proteomes" id="UP001626593"/>
    </source>
</evidence>
<evidence type="ECO:0000256" key="4">
    <source>
        <dbReference type="ARBA" id="ARBA00022989"/>
    </source>
</evidence>
<dbReference type="InterPro" id="IPR007816">
    <property type="entry name" value="ResB-like_domain"/>
</dbReference>
<name>A0ABZ1ALJ7_AROEV</name>
<feature type="transmembrane region" description="Helical" evidence="6">
    <location>
        <begin position="82"/>
        <end position="102"/>
    </location>
</feature>
<evidence type="ECO:0000256" key="5">
    <source>
        <dbReference type="ARBA" id="ARBA00023136"/>
    </source>
</evidence>
<evidence type="ECO:0000256" key="2">
    <source>
        <dbReference type="ARBA" id="ARBA00022692"/>
    </source>
</evidence>
<keyword evidence="3" id="KW-0201">Cytochrome c-type biogenesis</keyword>
<keyword evidence="2 6" id="KW-0812">Transmembrane</keyword>
<organism evidence="8 9">
    <name type="scientific">Aromatoleum evansii</name>
    <name type="common">Azoarcus evansii</name>
    <dbReference type="NCBI Taxonomy" id="59406"/>
    <lineage>
        <taxon>Bacteria</taxon>
        <taxon>Pseudomonadati</taxon>
        <taxon>Pseudomonadota</taxon>
        <taxon>Betaproteobacteria</taxon>
        <taxon>Rhodocyclales</taxon>
        <taxon>Rhodocyclaceae</taxon>
        <taxon>Aromatoleum</taxon>
    </lineage>
</organism>
<keyword evidence="4 6" id="KW-1133">Transmembrane helix</keyword>
<evidence type="ECO:0000256" key="1">
    <source>
        <dbReference type="ARBA" id="ARBA00004141"/>
    </source>
</evidence>
<comment type="subcellular location">
    <subcellularLocation>
        <location evidence="1">Membrane</location>
        <topology evidence="1">Multi-pass membrane protein</topology>
    </subcellularLocation>
</comment>
<evidence type="ECO:0000256" key="3">
    <source>
        <dbReference type="ARBA" id="ARBA00022748"/>
    </source>
</evidence>
<dbReference type="Proteomes" id="UP001626593">
    <property type="component" value="Chromosome"/>
</dbReference>
<dbReference type="RefSeq" id="WP_407279474.1">
    <property type="nucleotide sequence ID" value="NZ_CP141259.1"/>
</dbReference>
<proteinExistence type="predicted"/>
<keyword evidence="9" id="KW-1185">Reference proteome</keyword>
<feature type="transmembrane region" description="Helical" evidence="6">
    <location>
        <begin position="51"/>
        <end position="70"/>
    </location>
</feature>
<dbReference type="Pfam" id="PF05140">
    <property type="entry name" value="ResB"/>
    <property type="match status" value="1"/>
</dbReference>
<dbReference type="EMBL" id="CP141259">
    <property type="protein sequence ID" value="WRL46740.1"/>
    <property type="molecule type" value="Genomic_DNA"/>
</dbReference>
<evidence type="ECO:0000256" key="6">
    <source>
        <dbReference type="SAM" id="Phobius"/>
    </source>
</evidence>
<feature type="domain" description="ResB-like" evidence="7">
    <location>
        <begin position="77"/>
        <end position="189"/>
    </location>
</feature>